<gene>
    <name evidence="3" type="ORF">EJ995_01370</name>
</gene>
<evidence type="ECO:0000313" key="4">
    <source>
        <dbReference type="Proteomes" id="UP000279600"/>
    </source>
</evidence>
<dbReference type="SUPFAM" id="SSF110296">
    <property type="entry name" value="Oligoxyloglucan reducing end-specific cellobiohydrolase"/>
    <property type="match status" value="1"/>
</dbReference>
<dbReference type="PANTHER" id="PTHR43739:SF5">
    <property type="entry name" value="EXO-ALPHA-SIALIDASE"/>
    <property type="match status" value="1"/>
</dbReference>
<dbReference type="InterPro" id="IPR026444">
    <property type="entry name" value="Secre_tail"/>
</dbReference>
<dbReference type="KEGG" id="noj:EJ995_01370"/>
<organism evidence="3 4">
    <name type="scientific">Nonlabens ponticola</name>
    <dbReference type="NCBI Taxonomy" id="2496866"/>
    <lineage>
        <taxon>Bacteria</taxon>
        <taxon>Pseudomonadati</taxon>
        <taxon>Bacteroidota</taxon>
        <taxon>Flavobacteriia</taxon>
        <taxon>Flavobacteriales</taxon>
        <taxon>Flavobacteriaceae</taxon>
        <taxon>Nonlabens</taxon>
    </lineage>
</organism>
<dbReference type="AlphaFoldDB" id="A0A3S9MUV4"/>
<dbReference type="NCBIfam" id="TIGR04183">
    <property type="entry name" value="Por_Secre_tail"/>
    <property type="match status" value="1"/>
</dbReference>
<dbReference type="OrthoDB" id="9757947at2"/>
<proteinExistence type="predicted"/>
<sequence length="951" mass="102532">MMKKVILAALALSLIAVCAYMIYTPDVELSAMELKREKHREFIANSPFSDSKDLTKAQRKSMSLPPNAYNERMWELTMNPELGYPTPYVVDAQRAVNASIAKSTPGSEASPWIERGPLNVGGRTRVVFYDPNDVGANNGDGTDYNRVFAGGVGGGLWVNDNIESANSRWNQVPGLASSLNISCFAIDPTDSNTIYLGTGEQYTDGASIGNGVYKSTDGGDTWEQVNIQPAFDEDLTNGSDIFKSGVFFVNDLIVREVDGGTEVYAGIGAAFYGAPNFNFQNPRNFLGTQNAGLYRSTDDGDSWSRIEDEDLEYDFNGLTFYTIPNDFELSADNTLYFGSIDATGVNVGGGRIFSSSDGTDWTELFEIGSGDRVEISPSATNPNKFYVLAQVAGQANIYLTENGFATLDQISEPDDADNGIPASDFTRGQSFYDLVIETDPEDDDQLYVGGINIHRSRDAGDSWDQISRWSNNPNMDNLSVPFVHADIHSIAFKPGDSNEGVIGSDGGVSIVESFARATRSSGAIENRNLGYNVTQFYYGDIAATDFEDGDEFVGGTQDNGSQVFNNSNVAGGLSNSFDPIGGDGSFSAVDSESGYVVLGFTSRNHYYFDYPLNPDRAGLFDYINRGEAYTISSESDGDFINVGEVDRAFDIFYSNSRGGSGGGGSTTITACELGANSADCNEINVPAVSGSRPTALTASPFAAVNPVLFIGTEDSRVLRVDNTLDANPVTTDISGDDFLGSASDIRIGETELEIYVTMHNYGINNIWYTNDGGLNWSQKDGDLPDLPVKAILPNPLVENEVIIGTEMGIYVTTDFDSDSPTWTLTVNGMSTVKVLDLDLREADNTILATTHGRGLFTGQFTTAGIGSASAPISQLNVYPTQVTNELNIESSKNFSSATIKIFDLNGHEVMTLNRDLGNANSKINVAGLSSGLYLLQAQSQGLNETIKFVKE</sequence>
<dbReference type="Gene3D" id="2.130.10.10">
    <property type="entry name" value="YVTN repeat-like/Quinoprotein amine dehydrogenase"/>
    <property type="match status" value="3"/>
</dbReference>
<keyword evidence="4" id="KW-1185">Reference proteome</keyword>
<dbReference type="CDD" id="cd15482">
    <property type="entry name" value="Sialidase_non-viral"/>
    <property type="match status" value="1"/>
</dbReference>
<accession>A0A3S9MUV4</accession>
<dbReference type="Proteomes" id="UP000279600">
    <property type="component" value="Chromosome"/>
</dbReference>
<reference evidence="3 4" key="1">
    <citation type="submission" date="2018-12" db="EMBL/GenBank/DDBJ databases">
        <title>Complete genome of Nonlabens sp. MJ115.</title>
        <authorList>
            <person name="Choi H.S."/>
            <person name="Jung J."/>
        </authorList>
    </citation>
    <scope>NUCLEOTIDE SEQUENCE [LARGE SCALE GENOMIC DNA]</scope>
    <source>
        <strain evidence="3 4">MJ115</strain>
    </source>
</reference>
<evidence type="ECO:0000259" key="2">
    <source>
        <dbReference type="Pfam" id="PF18962"/>
    </source>
</evidence>
<dbReference type="InterPro" id="IPR015943">
    <property type="entry name" value="WD40/YVTN_repeat-like_dom_sf"/>
</dbReference>
<dbReference type="GO" id="GO:0010411">
    <property type="term" value="P:xyloglucan metabolic process"/>
    <property type="evidence" value="ECO:0007669"/>
    <property type="project" value="TreeGrafter"/>
</dbReference>
<feature type="domain" description="Secretion system C-terminal sorting" evidence="2">
    <location>
        <begin position="877"/>
        <end position="948"/>
    </location>
</feature>
<dbReference type="InterPro" id="IPR052025">
    <property type="entry name" value="Xyloglucanase_GH74"/>
</dbReference>
<dbReference type="EMBL" id="CP034549">
    <property type="protein sequence ID" value="AZQ42948.1"/>
    <property type="molecule type" value="Genomic_DNA"/>
</dbReference>
<dbReference type="PANTHER" id="PTHR43739">
    <property type="entry name" value="XYLOGLUCANASE (EUROFUNG)"/>
    <property type="match status" value="1"/>
</dbReference>
<keyword evidence="1" id="KW-0732">Signal</keyword>
<name>A0A3S9MUV4_9FLAO</name>
<dbReference type="Pfam" id="PF18962">
    <property type="entry name" value="Por_Secre_tail"/>
    <property type="match status" value="1"/>
</dbReference>
<evidence type="ECO:0000256" key="1">
    <source>
        <dbReference type="ARBA" id="ARBA00022729"/>
    </source>
</evidence>
<evidence type="ECO:0000313" key="3">
    <source>
        <dbReference type="EMBL" id="AZQ42948.1"/>
    </source>
</evidence>
<protein>
    <submittedName>
        <fullName evidence="3">T9SS type A sorting domain-containing protein</fullName>
    </submittedName>
</protein>